<name>A0A436ZYC8_ARTFL</name>
<dbReference type="Gene3D" id="3.30.160.60">
    <property type="entry name" value="Classic Zinc Finger"/>
    <property type="match status" value="1"/>
</dbReference>
<dbReference type="RefSeq" id="XP_067489522.1">
    <property type="nucleotide sequence ID" value="XM_067635052.1"/>
</dbReference>
<evidence type="ECO:0000256" key="2">
    <source>
        <dbReference type="SAM" id="MobiDB-lite"/>
    </source>
</evidence>
<feature type="domain" description="C2H2-type" evidence="3">
    <location>
        <begin position="450"/>
        <end position="481"/>
    </location>
</feature>
<evidence type="ECO:0000259" key="3">
    <source>
        <dbReference type="PROSITE" id="PS50157"/>
    </source>
</evidence>
<reference evidence="4 5" key="1">
    <citation type="submission" date="2019-01" db="EMBL/GenBank/DDBJ databases">
        <title>Intercellular communication is required for trap formation in the nematode-trapping fungus Duddingtonia flagrans.</title>
        <authorList>
            <person name="Youssar L."/>
            <person name="Wernet V."/>
            <person name="Hensel N."/>
            <person name="Hildebrandt H.-G."/>
            <person name="Fischer R."/>
        </authorList>
    </citation>
    <scope>NUCLEOTIDE SEQUENCE [LARGE SCALE GENOMIC DNA]</scope>
    <source>
        <strain evidence="4 5">CBS H-5679</strain>
    </source>
</reference>
<evidence type="ECO:0000256" key="1">
    <source>
        <dbReference type="PROSITE-ProRule" id="PRU00042"/>
    </source>
</evidence>
<keyword evidence="1" id="KW-0479">Metal-binding</keyword>
<keyword evidence="5" id="KW-1185">Reference proteome</keyword>
<dbReference type="EMBL" id="SAEB01000007">
    <property type="protein sequence ID" value="RVD83978.1"/>
    <property type="molecule type" value="Genomic_DNA"/>
</dbReference>
<protein>
    <recommendedName>
        <fullName evidence="3">C2H2-type domain-containing protein</fullName>
    </recommendedName>
</protein>
<comment type="caution">
    <text evidence="4">The sequence shown here is derived from an EMBL/GenBank/DDBJ whole genome shotgun (WGS) entry which is preliminary data.</text>
</comment>
<dbReference type="VEuPathDB" id="FungiDB:DFL_005746"/>
<organism evidence="4 5">
    <name type="scientific">Arthrobotrys flagrans</name>
    <name type="common">Nematode-trapping fungus</name>
    <name type="synonym">Trichothecium flagrans</name>
    <dbReference type="NCBI Taxonomy" id="97331"/>
    <lineage>
        <taxon>Eukaryota</taxon>
        <taxon>Fungi</taxon>
        <taxon>Dikarya</taxon>
        <taxon>Ascomycota</taxon>
        <taxon>Pezizomycotina</taxon>
        <taxon>Orbiliomycetes</taxon>
        <taxon>Orbiliales</taxon>
        <taxon>Orbiliaceae</taxon>
        <taxon>Arthrobotrys</taxon>
    </lineage>
</organism>
<sequence>MNSCRISKFCDSTCCWQHRMKMGGLVHDATPNSRDRVYISFLIRKQQPRAVLYRSYRRIPSLPIKMTSHKDTRSDVPTEQSTSYFNASYFPESSTYINNEVDFNDVFSHFDDGNIAAFATPASYDNLRRQTAAEKGTSSAQGLILGNSDALYQPYYPTNEEVPITAGLGTDLINWKLCSRNSSSYTGTRSQTSGQRTSRPSKNAQTPPTICETATIVNGGQAEFENEDIDLDKAAKENFDHLTRFNKQKSIMQHVDTTIQSKSFEQYPSLQSTKVFFPNWEIEAYHHTTPIDVGAIDNMGLHFEVDADSTVSKSQTQSSVFTGDHRRAAGTAPSVTSYTESSIADSTVSERFKSRMVPTNYTRYLEDDAFTYHSGYSGHESMSAAEYAQISMVPPNLQYAFDTALEQFNASLSPTQPMTSISQVGYPQQKRTASLSPSPQPPKRRLKRDHICPTCHANFTEKTNLTRHIKSRKCTQNGPDMFYCPVSGCTRFYEGRSDNLKAHMKRVHRKEWARLKTFQGDWKEKSSLAGHLYMPA</sequence>
<keyword evidence="1" id="KW-0863">Zinc-finger</keyword>
<dbReference type="GO" id="GO:0008270">
    <property type="term" value="F:zinc ion binding"/>
    <property type="evidence" value="ECO:0007669"/>
    <property type="project" value="UniProtKB-KW"/>
</dbReference>
<gene>
    <name evidence="4" type="ORF">DFL_005746</name>
</gene>
<feature type="region of interest" description="Disordered" evidence="2">
    <location>
        <begin position="419"/>
        <end position="447"/>
    </location>
</feature>
<dbReference type="Proteomes" id="UP000283090">
    <property type="component" value="Unassembled WGS sequence"/>
</dbReference>
<dbReference type="STRING" id="97331.A0A436ZYC8"/>
<evidence type="ECO:0000313" key="5">
    <source>
        <dbReference type="Proteomes" id="UP000283090"/>
    </source>
</evidence>
<accession>A0A436ZYC8</accession>
<dbReference type="GeneID" id="93588057"/>
<evidence type="ECO:0000313" key="4">
    <source>
        <dbReference type="EMBL" id="RVD83978.1"/>
    </source>
</evidence>
<dbReference type="OrthoDB" id="6365676at2759"/>
<dbReference type="PROSITE" id="PS50157">
    <property type="entry name" value="ZINC_FINGER_C2H2_2"/>
    <property type="match status" value="1"/>
</dbReference>
<feature type="region of interest" description="Disordered" evidence="2">
    <location>
        <begin position="182"/>
        <end position="207"/>
    </location>
</feature>
<proteinExistence type="predicted"/>
<keyword evidence="1" id="KW-0862">Zinc</keyword>
<feature type="compositionally biased region" description="Polar residues" evidence="2">
    <location>
        <begin position="419"/>
        <end position="437"/>
    </location>
</feature>
<dbReference type="AlphaFoldDB" id="A0A436ZYC8"/>
<dbReference type="InterPro" id="IPR013087">
    <property type="entry name" value="Znf_C2H2_type"/>
</dbReference>